<organism evidence="6 7">
    <name type="scientific">Eubacterium barkeri</name>
    <name type="common">Clostridium barkeri</name>
    <dbReference type="NCBI Taxonomy" id="1528"/>
    <lineage>
        <taxon>Bacteria</taxon>
        <taxon>Bacillati</taxon>
        <taxon>Bacillota</taxon>
        <taxon>Clostridia</taxon>
        <taxon>Eubacteriales</taxon>
        <taxon>Eubacteriaceae</taxon>
        <taxon>Eubacterium</taxon>
    </lineage>
</organism>
<proteinExistence type="inferred from homology"/>
<dbReference type="RefSeq" id="WP_090246472.1">
    <property type="nucleotide sequence ID" value="NZ_FNOU01000021.1"/>
</dbReference>
<dbReference type="GO" id="GO:0016836">
    <property type="term" value="F:hydro-lyase activity"/>
    <property type="evidence" value="ECO:0007669"/>
    <property type="project" value="UniProtKB-ARBA"/>
</dbReference>
<keyword evidence="5" id="KW-0411">Iron-sulfur</keyword>
<comment type="cofactor">
    <cofactor evidence="1">
        <name>[4Fe-4S] cluster</name>
        <dbReference type="ChEBI" id="CHEBI:49883"/>
    </cofactor>
</comment>
<evidence type="ECO:0000256" key="1">
    <source>
        <dbReference type="ARBA" id="ARBA00001966"/>
    </source>
</evidence>
<dbReference type="PANTHER" id="PTHR30548">
    <property type="entry name" value="2-HYDROXYGLUTARYL-COA DEHYDRATASE, D-COMPONENT-RELATED"/>
    <property type="match status" value="1"/>
</dbReference>
<evidence type="ECO:0000313" key="6">
    <source>
        <dbReference type="EMBL" id="SDY22699.1"/>
    </source>
</evidence>
<dbReference type="Gene3D" id="3.40.50.11890">
    <property type="match status" value="1"/>
</dbReference>
<dbReference type="Pfam" id="PF06050">
    <property type="entry name" value="HGD-D"/>
    <property type="match status" value="1"/>
</dbReference>
<keyword evidence="7" id="KW-1185">Reference proteome</keyword>
<evidence type="ECO:0000256" key="2">
    <source>
        <dbReference type="ARBA" id="ARBA00005806"/>
    </source>
</evidence>
<evidence type="ECO:0000256" key="3">
    <source>
        <dbReference type="ARBA" id="ARBA00022723"/>
    </source>
</evidence>
<comment type="similarity">
    <text evidence="2">Belongs to the FldB/FldC dehydratase alpha/beta subunit family.</text>
</comment>
<dbReference type="EMBL" id="FNOU01000021">
    <property type="protein sequence ID" value="SDY22699.1"/>
    <property type="molecule type" value="Genomic_DNA"/>
</dbReference>
<dbReference type="OrthoDB" id="9810278at2"/>
<dbReference type="InterPro" id="IPR010327">
    <property type="entry name" value="FldB/FldC_alpha/beta"/>
</dbReference>
<dbReference type="GO" id="GO:0046872">
    <property type="term" value="F:metal ion binding"/>
    <property type="evidence" value="ECO:0007669"/>
    <property type="project" value="UniProtKB-KW"/>
</dbReference>
<evidence type="ECO:0000256" key="4">
    <source>
        <dbReference type="ARBA" id="ARBA00023004"/>
    </source>
</evidence>
<dbReference type="STRING" id="1528.SAMN04488579_12114"/>
<keyword evidence="4" id="KW-0408">Iron</keyword>
<dbReference type="AlphaFoldDB" id="A0A1H3I674"/>
<gene>
    <name evidence="6" type="ORF">SAMN04488579_12114</name>
</gene>
<evidence type="ECO:0000256" key="5">
    <source>
        <dbReference type="ARBA" id="ARBA00023014"/>
    </source>
</evidence>
<evidence type="ECO:0000313" key="7">
    <source>
        <dbReference type="Proteomes" id="UP000199652"/>
    </source>
</evidence>
<protein>
    <submittedName>
        <fullName evidence="6">Benzoyl-CoA reductase/2-hydroxyglutaryl-CoA dehydratase subunit, BcrC/BadD/HgdB</fullName>
    </submittedName>
</protein>
<name>A0A1H3I674_EUBBA</name>
<reference evidence="7" key="1">
    <citation type="submission" date="2016-10" db="EMBL/GenBank/DDBJ databases">
        <authorList>
            <person name="Varghese N."/>
            <person name="Submissions S."/>
        </authorList>
    </citation>
    <scope>NUCLEOTIDE SEQUENCE [LARGE SCALE GENOMIC DNA]</scope>
    <source>
        <strain evidence="7">VPI 5359</strain>
    </source>
</reference>
<keyword evidence="3" id="KW-0479">Metal-binding</keyword>
<dbReference type="Gene3D" id="3.40.50.11900">
    <property type="match status" value="1"/>
</dbReference>
<dbReference type="GO" id="GO:0051536">
    <property type="term" value="F:iron-sulfur cluster binding"/>
    <property type="evidence" value="ECO:0007669"/>
    <property type="project" value="UniProtKB-KW"/>
</dbReference>
<sequence length="406" mass="46976">MNEKKNSKQLCREALSTHYSDIREAKDRGEPIGYCTAQFVKELFESMDLKVVYPENHSAAIAAKDHAAANEYLEYAENHGYSMDLCSYSRINMGYCLSGKPFGRDLDVPMPDYVIVGSNICNMSVHWYENLAWEFDIPYILIDMPFNNQVPVPEYKQEYMVRQLETAVHQLEEITGRKFDYDKFRETMAIADRNGELYHEAQDLIGHDPSPANGHDLLNYLSLMVTMKGSPKTTEVFELWVQELKDRIANNETTFRGEQKYRILSDGIACWPHLRYCNECMANMGCNFTGSSYTDLFFQTYKDVREMVNCYTSLVCNSGMDMWEGRRDYIIDTYKIDGILSNVTRSCKPMIGKMRECNRRLEKKHGIPSALFDGDQSDPRSFSKAQYETRLQGLVEIMEENKKEGK</sequence>
<accession>A0A1H3I674</accession>
<dbReference type="Proteomes" id="UP000199652">
    <property type="component" value="Unassembled WGS sequence"/>
</dbReference>
<dbReference type="PANTHER" id="PTHR30548:SF4">
    <property type="entry name" value="SUBUNIT OF OXYGEN-SENSITIVE 2-HYDROXYISOCAPROYL-COA DEHYDRATASE"/>
    <property type="match status" value="1"/>
</dbReference>